<dbReference type="Pfam" id="PF03886">
    <property type="entry name" value="ABC_trans_aux"/>
    <property type="match status" value="1"/>
</dbReference>
<name>A0A0A1FGQ0_9BURK</name>
<feature type="chain" id="PRO_5001974285" description="ABC-type transport auxiliary lipoprotein component domain-containing protein" evidence="1">
    <location>
        <begin position="28"/>
        <end position="202"/>
    </location>
</feature>
<dbReference type="PROSITE" id="PS51257">
    <property type="entry name" value="PROKAR_LIPOPROTEIN"/>
    <property type="match status" value="1"/>
</dbReference>
<dbReference type="RefSeq" id="WP_052135303.1">
    <property type="nucleotide sequence ID" value="NZ_CP009962.1"/>
</dbReference>
<dbReference type="Gene3D" id="3.40.50.10610">
    <property type="entry name" value="ABC-type transport auxiliary lipoprotein component"/>
    <property type="match status" value="1"/>
</dbReference>
<dbReference type="Proteomes" id="UP000030302">
    <property type="component" value="Chromosome"/>
</dbReference>
<reference evidence="4" key="1">
    <citation type="journal article" date="2014" name="Soil Biol. Biochem.">
        <title>Structure and function of bacterial communities in ageing soils: Insights from the Mendocino ecological staircase.</title>
        <authorList>
            <person name="Uroz S."/>
            <person name="Tech J.J."/>
            <person name="Sawaya N.A."/>
            <person name="Frey-Klett P."/>
            <person name="Leveau J.H.J."/>
        </authorList>
    </citation>
    <scope>NUCLEOTIDE SEQUENCE [LARGE SCALE GENOMIC DNA]</scope>
    <source>
        <strain evidence="4">Cal35</strain>
    </source>
</reference>
<dbReference type="InterPro" id="IPR005586">
    <property type="entry name" value="ABC_trans_aux"/>
</dbReference>
<proteinExistence type="predicted"/>
<dbReference type="SUPFAM" id="SSF159594">
    <property type="entry name" value="XCC0632-like"/>
    <property type="match status" value="1"/>
</dbReference>
<dbReference type="KEGG" id="care:LT85_3737"/>
<evidence type="ECO:0000313" key="3">
    <source>
        <dbReference type="EMBL" id="AIY42895.1"/>
    </source>
</evidence>
<evidence type="ECO:0000256" key="1">
    <source>
        <dbReference type="SAM" id="SignalP"/>
    </source>
</evidence>
<sequence length="202" mass="21718">MITCVNRSVLPAGLLLAAALLSGCASPEVRYYTLAREPAAGIATASISIQARQPMLIEVAPVRVPERLNRSNLLLKNANGSLKLMEQDRWLAPLPDELRDALSQQLQASLGAVDTYHQDIAGLAPLYRITIEVVNLDAEPGKRVNAIINWTVQRVTDGELTAGRTKAGLPVSDRTDSVVAAYQQIVASTAADIATKLRTLQP</sequence>
<feature type="signal peptide" evidence="1">
    <location>
        <begin position="1"/>
        <end position="27"/>
    </location>
</feature>
<dbReference type="AlphaFoldDB" id="A0A0A1FGQ0"/>
<protein>
    <recommendedName>
        <fullName evidence="2">ABC-type transport auxiliary lipoprotein component domain-containing protein</fullName>
    </recommendedName>
</protein>
<accession>A0A0A1FGQ0</accession>
<keyword evidence="1" id="KW-0732">Signal</keyword>
<dbReference type="OrthoDB" id="1494661at2"/>
<dbReference type="HOGENOM" id="CLU_096001_0_0_4"/>
<evidence type="ECO:0000259" key="2">
    <source>
        <dbReference type="Pfam" id="PF03886"/>
    </source>
</evidence>
<organism evidence="3 4">
    <name type="scientific">Collimonas arenae</name>
    <dbReference type="NCBI Taxonomy" id="279058"/>
    <lineage>
        <taxon>Bacteria</taxon>
        <taxon>Pseudomonadati</taxon>
        <taxon>Pseudomonadota</taxon>
        <taxon>Betaproteobacteria</taxon>
        <taxon>Burkholderiales</taxon>
        <taxon>Oxalobacteraceae</taxon>
        <taxon>Collimonas</taxon>
    </lineage>
</organism>
<feature type="domain" description="ABC-type transport auxiliary lipoprotein component" evidence="2">
    <location>
        <begin position="47"/>
        <end position="194"/>
    </location>
</feature>
<keyword evidence="4" id="KW-1185">Reference proteome</keyword>
<dbReference type="STRING" id="279058.LT85_3737"/>
<dbReference type="EMBL" id="CP009962">
    <property type="protein sequence ID" value="AIY42895.1"/>
    <property type="molecule type" value="Genomic_DNA"/>
</dbReference>
<evidence type="ECO:0000313" key="4">
    <source>
        <dbReference type="Proteomes" id="UP000030302"/>
    </source>
</evidence>
<gene>
    <name evidence="3" type="ORF">LT85_3737</name>
</gene>